<evidence type="ECO:0000313" key="1">
    <source>
        <dbReference type="EMBL" id="KKK93519.1"/>
    </source>
</evidence>
<sequence>MNRQECAVRVAHLRFGPGNSEANLSAWDEVRVALVKGWYWVYDWVALGGYPEPPVWLTRYALRQLISKLAETSTHGMRKRTE</sequence>
<proteinExistence type="predicted"/>
<protein>
    <submittedName>
        <fullName evidence="1">Uncharacterized protein</fullName>
    </submittedName>
</protein>
<gene>
    <name evidence="1" type="ORF">LCGC14_2692110</name>
</gene>
<dbReference type="EMBL" id="LAZR01047739">
    <property type="protein sequence ID" value="KKK93519.1"/>
    <property type="molecule type" value="Genomic_DNA"/>
</dbReference>
<organism evidence="1">
    <name type="scientific">marine sediment metagenome</name>
    <dbReference type="NCBI Taxonomy" id="412755"/>
    <lineage>
        <taxon>unclassified sequences</taxon>
        <taxon>metagenomes</taxon>
        <taxon>ecological metagenomes</taxon>
    </lineage>
</organism>
<dbReference type="AlphaFoldDB" id="A0A0F9BSY4"/>
<reference evidence="1" key="1">
    <citation type="journal article" date="2015" name="Nature">
        <title>Complex archaea that bridge the gap between prokaryotes and eukaryotes.</title>
        <authorList>
            <person name="Spang A."/>
            <person name="Saw J.H."/>
            <person name="Jorgensen S.L."/>
            <person name="Zaremba-Niedzwiedzka K."/>
            <person name="Martijn J."/>
            <person name="Lind A.E."/>
            <person name="van Eijk R."/>
            <person name="Schleper C."/>
            <person name="Guy L."/>
            <person name="Ettema T.J."/>
        </authorList>
    </citation>
    <scope>NUCLEOTIDE SEQUENCE</scope>
</reference>
<feature type="non-terminal residue" evidence="1">
    <location>
        <position position="82"/>
    </location>
</feature>
<accession>A0A0F9BSY4</accession>
<name>A0A0F9BSY4_9ZZZZ</name>
<comment type="caution">
    <text evidence="1">The sequence shown here is derived from an EMBL/GenBank/DDBJ whole genome shotgun (WGS) entry which is preliminary data.</text>
</comment>